<gene>
    <name evidence="1" type="ORF">PECUL_23A018002</name>
</gene>
<proteinExistence type="predicted"/>
<accession>A0AAD1VYC7</accession>
<organism evidence="1 2">
    <name type="scientific">Pelobates cultripes</name>
    <name type="common">Western spadefoot toad</name>
    <dbReference type="NCBI Taxonomy" id="61616"/>
    <lineage>
        <taxon>Eukaryota</taxon>
        <taxon>Metazoa</taxon>
        <taxon>Chordata</taxon>
        <taxon>Craniata</taxon>
        <taxon>Vertebrata</taxon>
        <taxon>Euteleostomi</taxon>
        <taxon>Amphibia</taxon>
        <taxon>Batrachia</taxon>
        <taxon>Anura</taxon>
        <taxon>Pelobatoidea</taxon>
        <taxon>Pelobatidae</taxon>
        <taxon>Pelobates</taxon>
    </lineage>
</organism>
<dbReference type="Proteomes" id="UP001295444">
    <property type="component" value="Chromosome 03"/>
</dbReference>
<reference evidence="1" key="1">
    <citation type="submission" date="2022-03" db="EMBL/GenBank/DDBJ databases">
        <authorList>
            <person name="Alioto T."/>
            <person name="Alioto T."/>
            <person name="Gomez Garrido J."/>
        </authorList>
    </citation>
    <scope>NUCLEOTIDE SEQUENCE</scope>
</reference>
<sequence length="109" mass="11802">MADDSGFHAPEGLQAWLCAALADSLPRDLSSLQGAALNVTVGPTPGTSWVRLWWFPLLYGGVLHAQKALDRSWRCQWQGKLARVGTCSGSCLDKDACFGSPGYDVLDEY</sequence>
<evidence type="ECO:0000313" key="2">
    <source>
        <dbReference type="Proteomes" id="UP001295444"/>
    </source>
</evidence>
<keyword evidence="2" id="KW-1185">Reference proteome</keyword>
<dbReference type="AlphaFoldDB" id="A0AAD1VYC7"/>
<name>A0AAD1VYC7_PELCU</name>
<evidence type="ECO:0000313" key="1">
    <source>
        <dbReference type="EMBL" id="CAH2273473.1"/>
    </source>
</evidence>
<dbReference type="EMBL" id="OW240914">
    <property type="protein sequence ID" value="CAH2273473.1"/>
    <property type="molecule type" value="Genomic_DNA"/>
</dbReference>
<protein>
    <submittedName>
        <fullName evidence="1">Uncharacterized protein</fullName>
    </submittedName>
</protein>